<keyword evidence="2" id="KW-1185">Reference proteome</keyword>
<gene>
    <name evidence="1" type="ORF">C8J48_1710</name>
</gene>
<protein>
    <recommendedName>
        <fullName evidence="3">Metal-binding protein</fullName>
    </recommendedName>
</protein>
<dbReference type="Pfam" id="PF02620">
    <property type="entry name" value="YceD"/>
    <property type="match status" value="1"/>
</dbReference>
<dbReference type="Proteomes" id="UP000241639">
    <property type="component" value="Unassembled WGS sequence"/>
</dbReference>
<dbReference type="OrthoDB" id="9790372at2"/>
<sequence length="173" mass="20084">MRMIFRELNRRTGPVELEGEVTLQGLEKENPDLLSLDPLQVNILAWKEKGLYQVQGKQHTRVKLNCSRCLTPFSQPLEMEWFQAFTDDEQQMEAWEEEGEDVRLVQPDQPTDLTPFIREALLLELPLAPVCQPDCLGLCSVCGSNRNRESCDCDRERVDPRMAKLQEFFKNQD</sequence>
<evidence type="ECO:0000313" key="2">
    <source>
        <dbReference type="Proteomes" id="UP000241639"/>
    </source>
</evidence>
<dbReference type="RefSeq" id="WP_107725831.1">
    <property type="nucleotide sequence ID" value="NZ_PZZP01000001.1"/>
</dbReference>
<proteinExistence type="predicted"/>
<dbReference type="EMBL" id="PZZP01000001">
    <property type="protein sequence ID" value="PTM59108.1"/>
    <property type="molecule type" value="Genomic_DNA"/>
</dbReference>
<name>A0A2T4ZB37_9BACL</name>
<evidence type="ECO:0008006" key="3">
    <source>
        <dbReference type="Google" id="ProtNLM"/>
    </source>
</evidence>
<organism evidence="1 2">
    <name type="scientific">Desmospora activa DSM 45169</name>
    <dbReference type="NCBI Taxonomy" id="1121389"/>
    <lineage>
        <taxon>Bacteria</taxon>
        <taxon>Bacillati</taxon>
        <taxon>Bacillota</taxon>
        <taxon>Bacilli</taxon>
        <taxon>Bacillales</taxon>
        <taxon>Thermoactinomycetaceae</taxon>
        <taxon>Desmospora</taxon>
    </lineage>
</organism>
<dbReference type="PANTHER" id="PTHR34374">
    <property type="entry name" value="LARGE RIBOSOMAL RNA SUBUNIT ACCUMULATION PROTEIN YCED HOMOLOG 1, CHLOROPLASTIC"/>
    <property type="match status" value="1"/>
</dbReference>
<evidence type="ECO:0000313" key="1">
    <source>
        <dbReference type="EMBL" id="PTM59108.1"/>
    </source>
</evidence>
<accession>A0A2T4ZB37</accession>
<dbReference type="InterPro" id="IPR003772">
    <property type="entry name" value="YceD"/>
</dbReference>
<dbReference type="AlphaFoldDB" id="A0A2T4ZB37"/>
<dbReference type="PANTHER" id="PTHR34374:SF1">
    <property type="entry name" value="LARGE RIBOSOMAL RNA SUBUNIT ACCUMULATION PROTEIN YCED HOMOLOG 1, CHLOROPLASTIC"/>
    <property type="match status" value="1"/>
</dbReference>
<reference evidence="1 2" key="1">
    <citation type="submission" date="2018-04" db="EMBL/GenBank/DDBJ databases">
        <title>Genomic Encyclopedia of Archaeal and Bacterial Type Strains, Phase II (KMG-II): from individual species to whole genera.</title>
        <authorList>
            <person name="Goeker M."/>
        </authorList>
    </citation>
    <scope>NUCLEOTIDE SEQUENCE [LARGE SCALE GENOMIC DNA]</scope>
    <source>
        <strain evidence="1 2">DSM 45169</strain>
    </source>
</reference>
<comment type="caution">
    <text evidence="1">The sequence shown here is derived from an EMBL/GenBank/DDBJ whole genome shotgun (WGS) entry which is preliminary data.</text>
</comment>